<dbReference type="EMBL" id="KY684113">
    <property type="protein sequence ID" value="ARF12482.1"/>
    <property type="molecule type" value="Genomic_DNA"/>
</dbReference>
<organism evidence="1">
    <name type="scientific">Klosneuvirus KNV1</name>
    <dbReference type="NCBI Taxonomy" id="1977640"/>
    <lineage>
        <taxon>Viruses</taxon>
        <taxon>Varidnaviria</taxon>
        <taxon>Bamfordvirae</taxon>
        <taxon>Nucleocytoviricota</taxon>
        <taxon>Megaviricetes</taxon>
        <taxon>Imitervirales</taxon>
        <taxon>Mimiviridae</taxon>
        <taxon>Klosneuvirinae</taxon>
        <taxon>Klosneuvirus</taxon>
    </lineage>
</organism>
<evidence type="ECO:0000313" key="1">
    <source>
        <dbReference type="EMBL" id="ARF12482.1"/>
    </source>
</evidence>
<name>A0A1V0SL88_9VIRU</name>
<protein>
    <recommendedName>
        <fullName evidence="2">DUF4241 domain-containing protein</fullName>
    </recommendedName>
</protein>
<accession>A0A1V0SL88</accession>
<gene>
    <name evidence="1" type="ORF">Klosneuvirus_6_44</name>
</gene>
<sequence length="193" mass="21785">MQKIGLFQIENGIIISDPCYDFNVDEYNRSSDQKYFPKKYIMTGEWNGYVKYCDNGRIAELQTCHSSIGDNELTNAKWELCKGTLGVDTGQMGVFDSKYFKDDNIVGDYPIDKSMFNDFKEKGDKWYAMCCGQTYNKENPKKQAGIIPYGIVSSSGYGDGSYNYSVIKKNGLICGFNIVFIDPDECSDSDCSV</sequence>
<reference evidence="1" key="1">
    <citation type="journal article" date="2017" name="Science">
        <title>Giant viruses with an expanded complement of translation system components.</title>
        <authorList>
            <person name="Schulz F."/>
            <person name="Yutin N."/>
            <person name="Ivanova N.N."/>
            <person name="Ortega D.R."/>
            <person name="Lee T.K."/>
            <person name="Vierheilig J."/>
            <person name="Daims H."/>
            <person name="Horn M."/>
            <person name="Wagner M."/>
            <person name="Jensen G.J."/>
            <person name="Kyrpides N.C."/>
            <person name="Koonin E.V."/>
            <person name="Woyke T."/>
        </authorList>
    </citation>
    <scope>NUCLEOTIDE SEQUENCE</scope>
    <source>
        <strain evidence="1">KNV1</strain>
    </source>
</reference>
<evidence type="ECO:0008006" key="2">
    <source>
        <dbReference type="Google" id="ProtNLM"/>
    </source>
</evidence>
<proteinExistence type="predicted"/>